<accession>A0AAD6NFI6</accession>
<keyword evidence="10" id="KW-0862">Zinc</keyword>
<dbReference type="Gene3D" id="1.20.5.1940">
    <property type="match status" value="1"/>
</dbReference>
<dbReference type="InterPro" id="IPR000306">
    <property type="entry name" value="Znf_FYVE"/>
</dbReference>
<dbReference type="InterPro" id="IPR002014">
    <property type="entry name" value="VHS_dom"/>
</dbReference>
<dbReference type="PROSITE" id="PS50179">
    <property type="entry name" value="VHS"/>
    <property type="match status" value="1"/>
</dbReference>
<gene>
    <name evidence="17" type="ORF">Dda_9042</name>
</gene>
<dbReference type="Gene3D" id="1.25.40.90">
    <property type="match status" value="1"/>
</dbReference>
<evidence type="ECO:0000256" key="13">
    <source>
        <dbReference type="PROSITE-ProRule" id="PRU00091"/>
    </source>
</evidence>
<keyword evidence="11 12" id="KW-0472">Membrane</keyword>
<evidence type="ECO:0000256" key="11">
    <source>
        <dbReference type="ARBA" id="ARBA00023136"/>
    </source>
</evidence>
<feature type="domain" description="FYVE-type" evidence="15">
    <location>
        <begin position="167"/>
        <end position="227"/>
    </location>
</feature>
<evidence type="ECO:0000256" key="12">
    <source>
        <dbReference type="PIRNR" id="PIRNR036956"/>
    </source>
</evidence>
<evidence type="ECO:0000256" key="1">
    <source>
        <dbReference type="ARBA" id="ARBA00003067"/>
    </source>
</evidence>
<evidence type="ECO:0000256" key="4">
    <source>
        <dbReference type="ARBA" id="ARBA00011446"/>
    </source>
</evidence>
<dbReference type="SMART" id="SM00726">
    <property type="entry name" value="UIM"/>
    <property type="match status" value="2"/>
</dbReference>
<feature type="region of interest" description="Disordered" evidence="14">
    <location>
        <begin position="296"/>
        <end position="323"/>
    </location>
</feature>
<feature type="compositionally biased region" description="Low complexity" evidence="14">
    <location>
        <begin position="756"/>
        <end position="769"/>
    </location>
</feature>
<evidence type="ECO:0000256" key="5">
    <source>
        <dbReference type="ARBA" id="ARBA00017753"/>
    </source>
</evidence>
<comment type="caution">
    <text evidence="17">The sequence shown here is derived from an EMBL/GenBank/DDBJ whole genome shotgun (WGS) entry which is preliminary data.</text>
</comment>
<dbReference type="SUPFAM" id="SSF48464">
    <property type="entry name" value="ENTH/VHS domain"/>
    <property type="match status" value="1"/>
</dbReference>
<dbReference type="Proteomes" id="UP001221413">
    <property type="component" value="Unassembled WGS sequence"/>
</dbReference>
<keyword evidence="6" id="KW-0479">Metal-binding</keyword>
<dbReference type="SUPFAM" id="SSF57903">
    <property type="entry name" value="FYVE/PHD zinc finger"/>
    <property type="match status" value="1"/>
</dbReference>
<dbReference type="Pfam" id="PF01363">
    <property type="entry name" value="FYVE"/>
    <property type="match status" value="1"/>
</dbReference>
<comment type="subunit">
    <text evidence="4 12">Component of the ESCRT-0 complex composed of HSE1 and VPS27.</text>
</comment>
<dbReference type="SMART" id="SM00288">
    <property type="entry name" value="VHS"/>
    <property type="match status" value="1"/>
</dbReference>
<dbReference type="GO" id="GO:0033565">
    <property type="term" value="C:ESCRT-0 complex"/>
    <property type="evidence" value="ECO:0007669"/>
    <property type="project" value="TreeGrafter"/>
</dbReference>
<evidence type="ECO:0000259" key="15">
    <source>
        <dbReference type="PROSITE" id="PS50178"/>
    </source>
</evidence>
<dbReference type="PIRSF" id="PIRSF036956">
    <property type="entry name" value="Hrs_Vps27"/>
    <property type="match status" value="1"/>
</dbReference>
<keyword evidence="9 13" id="KW-0863">Zinc-finger</keyword>
<comment type="function">
    <text evidence="1 12">Component of the ESCRT-0 complex which is the sorting receptor for ubiquitinated cargo proteins at the multivesicular body (MVB) and recruits ESCRT-I to the MVB outer membrane.</text>
</comment>
<comment type="similarity">
    <text evidence="3 12">Belongs to the VPS27 family.</text>
</comment>
<dbReference type="CDD" id="cd16979">
    <property type="entry name" value="VHS_Vps27"/>
    <property type="match status" value="1"/>
</dbReference>
<dbReference type="FunFam" id="1.20.5.1940:FF:000001">
    <property type="entry name" value="Vacuolar protein sorting-associated protein 27"/>
    <property type="match status" value="1"/>
</dbReference>
<evidence type="ECO:0000313" key="18">
    <source>
        <dbReference type="Proteomes" id="UP001221413"/>
    </source>
</evidence>
<keyword evidence="18" id="KW-1185">Reference proteome</keyword>
<feature type="compositionally biased region" description="Low complexity" evidence="14">
    <location>
        <begin position="776"/>
        <end position="799"/>
    </location>
</feature>
<evidence type="ECO:0000256" key="7">
    <source>
        <dbReference type="ARBA" id="ARBA00022737"/>
    </source>
</evidence>
<feature type="region of interest" description="Disordered" evidence="14">
    <location>
        <begin position="482"/>
        <end position="818"/>
    </location>
</feature>
<dbReference type="InterPro" id="IPR011011">
    <property type="entry name" value="Znf_FYVE_PHD"/>
</dbReference>
<dbReference type="PANTHER" id="PTHR47794">
    <property type="entry name" value="VACUOLAR PROTEIN SORTING-ASSOCIATED PROTEIN 27"/>
    <property type="match status" value="1"/>
</dbReference>
<dbReference type="GO" id="GO:0006623">
    <property type="term" value="P:protein targeting to vacuole"/>
    <property type="evidence" value="ECO:0007669"/>
    <property type="project" value="TreeGrafter"/>
</dbReference>
<dbReference type="FunFam" id="1.25.40.90:FF:000031">
    <property type="entry name" value="Vacuolar protein sorting-associated protein 27"/>
    <property type="match status" value="1"/>
</dbReference>
<dbReference type="SMART" id="SM00064">
    <property type="entry name" value="FYVE"/>
    <property type="match status" value="1"/>
</dbReference>
<dbReference type="InterPro" id="IPR013083">
    <property type="entry name" value="Znf_RING/FYVE/PHD"/>
</dbReference>
<evidence type="ECO:0000256" key="6">
    <source>
        <dbReference type="ARBA" id="ARBA00022723"/>
    </source>
</evidence>
<evidence type="ECO:0000256" key="14">
    <source>
        <dbReference type="SAM" id="MobiDB-lite"/>
    </source>
</evidence>
<name>A0AAD6NFI6_DREDA</name>
<dbReference type="InterPro" id="IPR003903">
    <property type="entry name" value="UIM_dom"/>
</dbReference>
<protein>
    <recommendedName>
        <fullName evidence="5 12">Vacuolar protein sorting-associated protein 27</fullName>
    </recommendedName>
</protein>
<dbReference type="InterPro" id="IPR008942">
    <property type="entry name" value="ENTH_VHS"/>
</dbReference>
<dbReference type="GO" id="GO:0010008">
    <property type="term" value="C:endosome membrane"/>
    <property type="evidence" value="ECO:0007669"/>
    <property type="project" value="UniProtKB-SubCell"/>
</dbReference>
<dbReference type="InterPro" id="IPR017455">
    <property type="entry name" value="Znf_FYVE-rel"/>
</dbReference>
<dbReference type="GO" id="GO:0032266">
    <property type="term" value="F:phosphatidylinositol-3-phosphate binding"/>
    <property type="evidence" value="ECO:0007669"/>
    <property type="project" value="TreeGrafter"/>
</dbReference>
<organism evidence="17 18">
    <name type="scientific">Drechslerella dactyloides</name>
    <name type="common">Nematode-trapping fungus</name>
    <name type="synonym">Arthrobotrys dactyloides</name>
    <dbReference type="NCBI Taxonomy" id="74499"/>
    <lineage>
        <taxon>Eukaryota</taxon>
        <taxon>Fungi</taxon>
        <taxon>Dikarya</taxon>
        <taxon>Ascomycota</taxon>
        <taxon>Pezizomycotina</taxon>
        <taxon>Orbiliomycetes</taxon>
        <taxon>Orbiliales</taxon>
        <taxon>Orbiliaceae</taxon>
        <taxon>Drechslerella</taxon>
    </lineage>
</organism>
<dbReference type="CDD" id="cd21385">
    <property type="entry name" value="GAT_Vps27"/>
    <property type="match status" value="1"/>
</dbReference>
<keyword evidence="8 12" id="KW-0967">Endosome</keyword>
<feature type="compositionally biased region" description="Polar residues" evidence="14">
    <location>
        <begin position="580"/>
        <end position="593"/>
    </location>
</feature>
<dbReference type="AlphaFoldDB" id="A0AAD6NFI6"/>
<feature type="compositionally biased region" description="Low complexity" evidence="14">
    <location>
        <begin position="655"/>
        <end position="712"/>
    </location>
</feature>
<feature type="compositionally biased region" description="Low complexity" evidence="14">
    <location>
        <begin position="513"/>
        <end position="534"/>
    </location>
</feature>
<dbReference type="InterPro" id="IPR017073">
    <property type="entry name" value="HGS/VPS27"/>
</dbReference>
<dbReference type="PROSITE" id="PS50178">
    <property type="entry name" value="ZF_FYVE"/>
    <property type="match status" value="1"/>
</dbReference>
<dbReference type="Pfam" id="PF21356">
    <property type="entry name" value="Vps27_GAT-like"/>
    <property type="match status" value="1"/>
</dbReference>
<comment type="subcellular location">
    <subcellularLocation>
        <location evidence="2 12">Endosome membrane</location>
        <topology evidence="2 12">Peripheral membrane protein</topology>
        <orientation evidence="2 12">Cytoplasmic side</orientation>
    </subcellularLocation>
</comment>
<dbReference type="Gene3D" id="3.30.40.10">
    <property type="entry name" value="Zinc/RING finger domain, C3HC4 (zinc finger)"/>
    <property type="match status" value="1"/>
</dbReference>
<dbReference type="GO" id="GO:0008270">
    <property type="term" value="F:zinc ion binding"/>
    <property type="evidence" value="ECO:0007669"/>
    <property type="project" value="UniProtKB-KW"/>
</dbReference>
<dbReference type="EMBL" id="JAQGDS010000014">
    <property type="protein sequence ID" value="KAJ6256207.1"/>
    <property type="molecule type" value="Genomic_DNA"/>
</dbReference>
<evidence type="ECO:0000313" key="17">
    <source>
        <dbReference type="EMBL" id="KAJ6256207.1"/>
    </source>
</evidence>
<dbReference type="GO" id="GO:0043328">
    <property type="term" value="P:protein transport to vacuole involved in ubiquitin-dependent protein catabolic process via the multivesicular body sorting pathway"/>
    <property type="evidence" value="ECO:0007669"/>
    <property type="project" value="TreeGrafter"/>
</dbReference>
<evidence type="ECO:0000256" key="10">
    <source>
        <dbReference type="ARBA" id="ARBA00022833"/>
    </source>
</evidence>
<evidence type="ECO:0000256" key="3">
    <source>
        <dbReference type="ARBA" id="ARBA00008597"/>
    </source>
</evidence>
<evidence type="ECO:0000256" key="2">
    <source>
        <dbReference type="ARBA" id="ARBA00004125"/>
    </source>
</evidence>
<dbReference type="PROSITE" id="PS50330">
    <property type="entry name" value="UIM"/>
    <property type="match status" value="2"/>
</dbReference>
<evidence type="ECO:0000256" key="8">
    <source>
        <dbReference type="ARBA" id="ARBA00022753"/>
    </source>
</evidence>
<evidence type="ECO:0000256" key="9">
    <source>
        <dbReference type="ARBA" id="ARBA00022771"/>
    </source>
</evidence>
<dbReference type="PANTHER" id="PTHR47794:SF1">
    <property type="entry name" value="VACUOLAR PROTEIN SORTING-ASSOCIATED PROTEIN 27"/>
    <property type="match status" value="1"/>
</dbReference>
<feature type="compositionally biased region" description="Polar residues" evidence="14">
    <location>
        <begin position="492"/>
        <end position="512"/>
    </location>
</feature>
<reference evidence="17" key="1">
    <citation type="submission" date="2023-01" db="EMBL/GenBank/DDBJ databases">
        <title>The chitinases involved in constricting ring structure development in the nematode-trapping fungus Drechslerella dactyloides.</title>
        <authorList>
            <person name="Wang R."/>
            <person name="Zhang L."/>
            <person name="Tang P."/>
            <person name="Li S."/>
            <person name="Liang L."/>
        </authorList>
    </citation>
    <scope>NUCLEOTIDE SEQUENCE</scope>
    <source>
        <strain evidence="17">YMF1.00031</strain>
    </source>
</reference>
<feature type="domain" description="VHS" evidence="16">
    <location>
        <begin position="25"/>
        <end position="148"/>
    </location>
</feature>
<dbReference type="InterPro" id="IPR049425">
    <property type="entry name" value="Vps27_GAT-like"/>
</dbReference>
<proteinExistence type="inferred from homology"/>
<evidence type="ECO:0000259" key="16">
    <source>
        <dbReference type="PROSITE" id="PS50179"/>
    </source>
</evidence>
<dbReference type="Gene3D" id="6.10.140.100">
    <property type="match status" value="1"/>
</dbReference>
<sequence length="818" mass="90465">MAGWFGSGTTAFDEQIEKATSSALEDMAANLEICDIIRSKQVAPKEAMRSLKRRIGNKNPNIQLAALQLTDACVKNGGSHFLQEIASREFIDNLVSLMNAPQQPMNLEVKFKMLELIQAWAIAFEGQPQLTHVGETYRLLKHEGYQFPPPPSQISKAFVDSSAPPEWADSDVCLGCRNAFTMMNRKHHCRNCGNVFCGTCSSKTLPLLHIGIPQAVRVCDGCYNKLTQRHQAPKLVAAPVNSRTFAPPNYMQPRNARIQEDSGFDADLRMALKMSEEEARGGKGTSGYVSQNQLKAMNESSKPDAKPSAPQPKQPTEEDEDEELKAAIAASLADMEEQKKKSAWNNPIAAASAQPAAASAAIRPDYELTPSEAENINLFSTLVHKLQGQPPGTILREPAIQELYESVGKLRPKLARTFGETMSKYEALCDLHAKLATVVRYYDKMLEDRLSYTYSRHGLGTTSYSARPSYANIPQNAESFYGAQYATPPPQSEASYSRPQSTYQVMPGQRQSQYQQTPQAHYAQPAQPTPAAAQESQKYNMYPTMPSQPPQQVPGAYPQVSSPTLAQQAAGYPPLHPGLVNNQAAPTPQSQPDRQGPPQTPQSEYPPSAYPSMPSNMPSQPPRSEYSASTPHPQLSQQPTGHSESQPKSPPSYPPQEQYAHQYPPQQQASYPPQDPNQQAQQGQPYGWPYSPHLQQQQPHSQSQPQSQMQIPPQTPHEAVSSPASYPPQSTNPPTPWQAQALSPQHQPDPQPQPQPQVQAHPQPQDQVPTDFYRSYPVQVQQQQQPTQQHAAYYQQPAQKPIIQQSQQPAVEESLIDL</sequence>
<dbReference type="Pfam" id="PF00790">
    <property type="entry name" value="VHS"/>
    <property type="match status" value="1"/>
</dbReference>
<dbReference type="GO" id="GO:0043130">
    <property type="term" value="F:ubiquitin binding"/>
    <property type="evidence" value="ECO:0007669"/>
    <property type="project" value="InterPro"/>
</dbReference>
<keyword evidence="7" id="KW-0677">Repeat</keyword>
<feature type="compositionally biased region" description="Low complexity" evidence="14">
    <location>
        <begin position="611"/>
        <end position="624"/>
    </location>
</feature>
<feature type="compositionally biased region" description="Polar residues" evidence="14">
    <location>
        <begin position="626"/>
        <end position="642"/>
    </location>
</feature>